<dbReference type="PANTHER" id="PTHR33745:SF3">
    <property type="entry name" value="RSBT CO-ANTAGONIST PROTEIN RSBRC"/>
    <property type="match status" value="1"/>
</dbReference>
<keyword evidence="1" id="KW-0597">Phosphoprotein</keyword>
<dbReference type="AlphaFoldDB" id="A0A160IL00"/>
<dbReference type="KEGG" id="fpn:ABE65_007095"/>
<gene>
    <name evidence="3" type="ORF">ABE65_007095</name>
</gene>
<reference evidence="3 4" key="1">
    <citation type="submission" date="2016-04" db="EMBL/GenBank/DDBJ databases">
        <title>Complete genome sequence of Fictibacillus phosphorivorans G25-29, a strain toxic to nematodes.</title>
        <authorList>
            <person name="Zheng Z."/>
        </authorList>
    </citation>
    <scope>NUCLEOTIDE SEQUENCE [LARGE SCALE GENOMIC DNA]</scope>
    <source>
        <strain evidence="3 4">G25-29</strain>
    </source>
</reference>
<evidence type="ECO:0000313" key="4">
    <source>
        <dbReference type="Proteomes" id="UP000076623"/>
    </source>
</evidence>
<dbReference type="InterPro" id="IPR002645">
    <property type="entry name" value="STAS_dom"/>
</dbReference>
<dbReference type="RefSeq" id="WP_066392909.1">
    <property type="nucleotide sequence ID" value="NZ_CP015378.1"/>
</dbReference>
<dbReference type="Proteomes" id="UP000076623">
    <property type="component" value="Chromosome"/>
</dbReference>
<evidence type="ECO:0000259" key="2">
    <source>
        <dbReference type="PROSITE" id="PS50801"/>
    </source>
</evidence>
<name>A0A160IL00_9BACL</name>
<dbReference type="InterPro" id="IPR036513">
    <property type="entry name" value="STAS_dom_sf"/>
</dbReference>
<evidence type="ECO:0000313" key="3">
    <source>
        <dbReference type="EMBL" id="ANC76577.1"/>
    </source>
</evidence>
<dbReference type="PROSITE" id="PS50801">
    <property type="entry name" value="STAS"/>
    <property type="match status" value="1"/>
</dbReference>
<sequence length="277" mass="31204">MEHQLRELGKKIIEHKYDLSKKIDEVSLSLGEQPAELSEFVLNLRGELFSYFGQALYEDRKTSQDHFINWGRKNGELAVQHEVPLDKALSSTRYYRMALWDFMRNEVNNEKCSVETVMNAASIIDPLLDETVHAFSVAYVENNNRVLGLAREAIEELSVPVVRLTRAVAVLPLVGTIDTHRSKLIMETSLQKCMELQIEHLFIDLSGVAVIDTMVAHNLFKVINSLKLLGVNVTLSGMRPELAQTVVSLGISFDGFSIAGNLYQELEAMGIRPQKSK</sequence>
<dbReference type="PANTHER" id="PTHR33745">
    <property type="entry name" value="RSBT ANTAGONIST PROTEIN RSBS-RELATED"/>
    <property type="match status" value="1"/>
</dbReference>
<protein>
    <recommendedName>
        <fullName evidence="2">STAS domain-containing protein</fullName>
    </recommendedName>
</protein>
<accession>A0A160IL00</accession>
<dbReference type="SUPFAM" id="SSF52091">
    <property type="entry name" value="SpoIIaa-like"/>
    <property type="match status" value="1"/>
</dbReference>
<dbReference type="InterPro" id="IPR051932">
    <property type="entry name" value="Bact_StressResp_Reg"/>
</dbReference>
<organism evidence="3 4">
    <name type="scientific">Fictibacillus phosphorivorans</name>
    <dbReference type="NCBI Taxonomy" id="1221500"/>
    <lineage>
        <taxon>Bacteria</taxon>
        <taxon>Bacillati</taxon>
        <taxon>Bacillota</taxon>
        <taxon>Bacilli</taxon>
        <taxon>Bacillales</taxon>
        <taxon>Fictibacillaceae</taxon>
        <taxon>Fictibacillus</taxon>
    </lineage>
</organism>
<evidence type="ECO:0000256" key="1">
    <source>
        <dbReference type="ARBA" id="ARBA00022553"/>
    </source>
</evidence>
<dbReference type="Pfam" id="PF01740">
    <property type="entry name" value="STAS"/>
    <property type="match status" value="1"/>
</dbReference>
<dbReference type="EMBL" id="CP015378">
    <property type="protein sequence ID" value="ANC76577.1"/>
    <property type="molecule type" value="Genomic_DNA"/>
</dbReference>
<dbReference type="Gene3D" id="3.30.750.24">
    <property type="entry name" value="STAS domain"/>
    <property type="match status" value="1"/>
</dbReference>
<keyword evidence="4" id="KW-1185">Reference proteome</keyword>
<proteinExistence type="predicted"/>
<dbReference type="STRING" id="1221500.ABE65_007095"/>
<feature type="domain" description="STAS" evidence="2">
    <location>
        <begin position="158"/>
        <end position="269"/>
    </location>
</feature>
<dbReference type="CDD" id="cd07041">
    <property type="entry name" value="STAS_RsbR_RsbS_like"/>
    <property type="match status" value="1"/>
</dbReference>